<evidence type="ECO:0000256" key="13">
    <source>
        <dbReference type="ARBA" id="ARBA00093507"/>
    </source>
</evidence>
<feature type="region of interest" description="Disordered" evidence="14">
    <location>
        <begin position="202"/>
        <end position="227"/>
    </location>
</feature>
<keyword evidence="4" id="KW-0963">Cytoplasm</keyword>
<dbReference type="InterPro" id="IPR008603">
    <property type="entry name" value="DCTN4"/>
</dbReference>
<evidence type="ECO:0000256" key="10">
    <source>
        <dbReference type="ARBA" id="ARBA00023212"/>
    </source>
</evidence>
<comment type="subunit">
    <text evidence="13">Subunit of dynactin, a multiprotein complex part of a tripartite complex with dynein and a adapter, such as BICDL1, BICD2 or HOOK3. The dynactin complex is built around ACTR1A/ACTB filament and consists of an actin-related filament composed of a shoulder domain, a pointed end and a barbed end. Its length is defined by its flexible shoulder domain. The soulder is composed of 2 DCTN1 subunits, 4 DCTN2 and 2 DCTN3. The 4 DCNT2 (via N-terminus) bind the ACTR1A filament and act as molecular rulers to determine the length. The pointed end is important for binding dynein-dynactin cargo adapters. Consists of 4 subunits: ACTR10, DCNT4, DCTN5 and DCTN6. The barbed end is composed of a CAPZA1:CAPZB heterodimers, which binds ACTR1A/ACTB filament and dynactin and stabilizes dynactin. Interacts with ATP7B, but not ATP7A, in a copper-dependent manner. Interacts with ANK2; this interaction is required for localization at costameres. Interacts with N4BP2L1.</text>
</comment>
<dbReference type="Proteomes" id="UP001216638">
    <property type="component" value="Chromosome 5"/>
</dbReference>
<keyword evidence="5" id="KW-1017">Isopeptide bond</keyword>
<comment type="similarity">
    <text evidence="11">Belongs to the dynactin subunit 4 family.</text>
</comment>
<dbReference type="GO" id="GO:0005869">
    <property type="term" value="C:dynactin complex"/>
    <property type="evidence" value="ECO:0007669"/>
    <property type="project" value="InterPro"/>
</dbReference>
<dbReference type="GO" id="GO:0001725">
    <property type="term" value="C:stress fiber"/>
    <property type="evidence" value="ECO:0007669"/>
    <property type="project" value="UniProtKB-SubCell"/>
</dbReference>
<evidence type="ECO:0000256" key="11">
    <source>
        <dbReference type="ARBA" id="ARBA00034776"/>
    </source>
</evidence>
<evidence type="ECO:0000256" key="9">
    <source>
        <dbReference type="ARBA" id="ARBA00023054"/>
    </source>
</evidence>
<evidence type="ECO:0000256" key="1">
    <source>
        <dbReference type="ARBA" id="ARBA00004300"/>
    </source>
</evidence>
<proteinExistence type="inferred from homology"/>
<reference evidence="15" key="1">
    <citation type="submission" date="2023-03" db="EMBL/GenBank/DDBJ databases">
        <title>Mating type loci evolution in Malassezia.</title>
        <authorList>
            <person name="Coelho M.A."/>
        </authorList>
    </citation>
    <scope>NUCLEOTIDE SEQUENCE</scope>
    <source>
        <strain evidence="15">CBS 14135</strain>
    </source>
</reference>
<keyword evidence="10" id="KW-0206">Cytoskeleton</keyword>
<keyword evidence="6" id="KW-0597">Phosphoprotein</keyword>
<keyword evidence="7" id="KW-0832">Ubl conjugation</keyword>
<evidence type="ECO:0000313" key="16">
    <source>
        <dbReference type="Proteomes" id="UP001216638"/>
    </source>
</evidence>
<evidence type="ECO:0000256" key="6">
    <source>
        <dbReference type="ARBA" id="ARBA00022553"/>
    </source>
</evidence>
<comment type="subcellular location">
    <subcellularLocation>
        <location evidence="1">Cytoplasm</location>
        <location evidence="1">Cytoskeleton</location>
        <location evidence="1">Microtubule organizing center</location>
        <location evidence="1">Centrosome</location>
    </subcellularLocation>
    <subcellularLocation>
        <location evidence="2">Cytoplasm</location>
        <location evidence="2">Cytoskeleton</location>
        <location evidence="2">Stress fiber</location>
    </subcellularLocation>
    <subcellularLocation>
        <location evidence="3">Cytoplasm</location>
        <location evidence="3">Myofibril</location>
    </subcellularLocation>
</comment>
<dbReference type="Pfam" id="PF05502">
    <property type="entry name" value="Dynactin_p62"/>
    <property type="match status" value="1"/>
</dbReference>
<keyword evidence="9" id="KW-0175">Coiled coil</keyword>
<dbReference type="PANTHER" id="PTHR13034:SF2">
    <property type="entry name" value="DYNACTIN SUBUNIT 4"/>
    <property type="match status" value="1"/>
</dbReference>
<dbReference type="EMBL" id="CP119955">
    <property type="protein sequence ID" value="WFC96842.1"/>
    <property type="molecule type" value="Genomic_DNA"/>
</dbReference>
<evidence type="ECO:0000256" key="14">
    <source>
        <dbReference type="SAM" id="MobiDB-lite"/>
    </source>
</evidence>
<accession>A0AAF0IPY5</accession>
<evidence type="ECO:0000256" key="7">
    <source>
        <dbReference type="ARBA" id="ARBA00022843"/>
    </source>
</evidence>
<name>A0AAF0IPY5_9BASI</name>
<evidence type="ECO:0000256" key="4">
    <source>
        <dbReference type="ARBA" id="ARBA00022490"/>
    </source>
</evidence>
<dbReference type="AlphaFoldDB" id="A0AAF0IPY5"/>
<evidence type="ECO:0000256" key="5">
    <source>
        <dbReference type="ARBA" id="ARBA00022499"/>
    </source>
</evidence>
<gene>
    <name evidence="15" type="ORF">MBRA1_003505</name>
</gene>
<keyword evidence="8" id="KW-0007">Acetylation</keyword>
<evidence type="ECO:0000256" key="3">
    <source>
        <dbReference type="ARBA" id="ARBA00004657"/>
    </source>
</evidence>
<protein>
    <recommendedName>
        <fullName evidence="12">Dynactin subunit 4</fullName>
    </recommendedName>
</protein>
<sequence length="326" mass="35176">MTTTYLCACAWDDVHTARQAARIPTTWPTVAPPPGVPLSALYFCETCYELRCNACVACEVSSRFCPHCLFEVPSTSARAQKAQCARSCLACPVCGHVVTIHGSDPPRNGAPLTSAEASIGVAPFYYACTACLWDSKRIGLVGAKPSALQASLPSASEPSAEQRAFDDLARHVAHHLGARPDADATRVPRVLADLPALPAHYWQGRRAPPPPVRDELPVPAVHTTRAQSKQITREAKRAERLAPCSAPDTPALAVSTLAQRYRMPLEQPYEAHALRPQRVRLRAKLAKRCATCAHLLVPSSSCGALRAPISRRCTSRGARTMACTSR</sequence>
<organism evidence="15 16">
    <name type="scientific">Malassezia brasiliensis</name>
    <dbReference type="NCBI Taxonomy" id="1821822"/>
    <lineage>
        <taxon>Eukaryota</taxon>
        <taxon>Fungi</taxon>
        <taxon>Dikarya</taxon>
        <taxon>Basidiomycota</taxon>
        <taxon>Ustilaginomycotina</taxon>
        <taxon>Malasseziomycetes</taxon>
        <taxon>Malasseziales</taxon>
        <taxon>Malasseziaceae</taxon>
        <taxon>Malassezia</taxon>
    </lineage>
</organism>
<evidence type="ECO:0000256" key="2">
    <source>
        <dbReference type="ARBA" id="ARBA00004529"/>
    </source>
</evidence>
<dbReference type="PANTHER" id="PTHR13034">
    <property type="entry name" value="DYNACTIN P62 SUBUNIT"/>
    <property type="match status" value="1"/>
</dbReference>
<evidence type="ECO:0000256" key="12">
    <source>
        <dbReference type="ARBA" id="ARBA00034864"/>
    </source>
</evidence>
<evidence type="ECO:0000313" key="15">
    <source>
        <dbReference type="EMBL" id="WFC96842.1"/>
    </source>
</evidence>
<keyword evidence="16" id="KW-1185">Reference proteome</keyword>
<evidence type="ECO:0000256" key="8">
    <source>
        <dbReference type="ARBA" id="ARBA00022990"/>
    </source>
</evidence>